<feature type="region of interest" description="Disordered" evidence="1">
    <location>
        <begin position="78"/>
        <end position="169"/>
    </location>
</feature>
<protein>
    <submittedName>
        <fullName evidence="3">Uncharacterized protein</fullName>
    </submittedName>
</protein>
<gene>
    <name evidence="3" type="ORF">PYX00_010725</name>
</gene>
<organism evidence="3">
    <name type="scientific">Menopon gallinae</name>
    <name type="common">poultry shaft louse</name>
    <dbReference type="NCBI Taxonomy" id="328185"/>
    <lineage>
        <taxon>Eukaryota</taxon>
        <taxon>Metazoa</taxon>
        <taxon>Ecdysozoa</taxon>
        <taxon>Arthropoda</taxon>
        <taxon>Hexapoda</taxon>
        <taxon>Insecta</taxon>
        <taxon>Pterygota</taxon>
        <taxon>Neoptera</taxon>
        <taxon>Paraneoptera</taxon>
        <taxon>Psocodea</taxon>
        <taxon>Troctomorpha</taxon>
        <taxon>Phthiraptera</taxon>
        <taxon>Amblycera</taxon>
        <taxon>Menoponidae</taxon>
        <taxon>Menopon</taxon>
    </lineage>
</organism>
<feature type="compositionally biased region" description="Low complexity" evidence="1">
    <location>
        <begin position="106"/>
        <end position="143"/>
    </location>
</feature>
<feature type="compositionally biased region" description="Low complexity" evidence="1">
    <location>
        <begin position="151"/>
        <end position="160"/>
    </location>
</feature>
<evidence type="ECO:0000313" key="3">
    <source>
        <dbReference type="EMBL" id="KAL0268964.1"/>
    </source>
</evidence>
<accession>A0AAW2HGE1</accession>
<reference evidence="3" key="1">
    <citation type="journal article" date="2024" name="Gigascience">
        <title>Chromosome-level genome of the poultry shaft louse Menopon gallinae provides insight into the host-switching and adaptive evolution of parasitic lice.</title>
        <authorList>
            <person name="Xu Y."/>
            <person name="Ma L."/>
            <person name="Liu S."/>
            <person name="Liang Y."/>
            <person name="Liu Q."/>
            <person name="He Z."/>
            <person name="Tian L."/>
            <person name="Duan Y."/>
            <person name="Cai W."/>
            <person name="Li H."/>
            <person name="Song F."/>
        </authorList>
    </citation>
    <scope>NUCLEOTIDE SEQUENCE</scope>
    <source>
        <strain evidence="3">Cailab_2023a</strain>
    </source>
</reference>
<sequence length="325" mass="34123">MTLINCFYVVSSVLAVVHGAQGTDPKLLDEEALELSYPHHGHPFAFDFRSIEDPAFESAFDLTSPPLLPLDVVRESRTRFRQQRPGSSGSGSGSSGNGRSLGGNGNSRSNNDNSRSSGNGSSGGRSSNNGSGSDGNNSNRSNGRGSGRGNGRSNNNSNNRDSTDTNELTNGDEDLLALLFRDDYNNKRIAFLREQQRLEDIRNFYNVGEIRKKREAAPEPGKLRRKRTYCGKCGGGGYGGGGYGGYQAVPVYAVAVPVYSGGHGGGGYGHRPSYGGGYVQKPSYGGCNTCGSPGYGGGGGGFGGSYSHSQSQSSSSSSSWGYGKK</sequence>
<feature type="region of interest" description="Disordered" evidence="1">
    <location>
        <begin position="301"/>
        <end position="325"/>
    </location>
</feature>
<keyword evidence="2" id="KW-0732">Signal</keyword>
<proteinExistence type="predicted"/>
<feature type="compositionally biased region" description="Low complexity" evidence="1">
    <location>
        <begin position="305"/>
        <end position="325"/>
    </location>
</feature>
<dbReference type="EMBL" id="JARGDH010000005">
    <property type="protein sequence ID" value="KAL0268964.1"/>
    <property type="molecule type" value="Genomic_DNA"/>
</dbReference>
<dbReference type="AlphaFoldDB" id="A0AAW2HGE1"/>
<feature type="signal peptide" evidence="2">
    <location>
        <begin position="1"/>
        <end position="22"/>
    </location>
</feature>
<feature type="compositionally biased region" description="Gly residues" evidence="1">
    <location>
        <begin position="88"/>
        <end position="105"/>
    </location>
</feature>
<name>A0AAW2HGE1_9NEOP</name>
<evidence type="ECO:0000256" key="1">
    <source>
        <dbReference type="SAM" id="MobiDB-lite"/>
    </source>
</evidence>
<evidence type="ECO:0000256" key="2">
    <source>
        <dbReference type="SAM" id="SignalP"/>
    </source>
</evidence>
<comment type="caution">
    <text evidence="3">The sequence shown here is derived from an EMBL/GenBank/DDBJ whole genome shotgun (WGS) entry which is preliminary data.</text>
</comment>
<feature type="chain" id="PRO_5043509088" evidence="2">
    <location>
        <begin position="23"/>
        <end position="325"/>
    </location>
</feature>